<feature type="coiled-coil region" evidence="1">
    <location>
        <begin position="128"/>
        <end position="155"/>
    </location>
</feature>
<sequence length="159" mass="16066">MSNNIRTAAAIAAQIDAINAAAEASQTQADGGQLTVLSLEAKARTAIEKFEKAAADYEAQAAVRDVKVGDAVSLVFGRAANKQILSGNVLNVEAAATGLLFTVLTGEGAKSRVVNVGADALLLTGEAKDAAELAIELAKEEAAEAARQAEASKGEGAAE</sequence>
<keyword evidence="1" id="KW-0175">Coiled coil</keyword>
<name>A0A868BZ06_9CAUD</name>
<evidence type="ECO:0000313" key="2">
    <source>
        <dbReference type="EMBL" id="QOI69512.1"/>
    </source>
</evidence>
<proteinExistence type="predicted"/>
<dbReference type="Proteomes" id="UP000671943">
    <property type="component" value="Segment"/>
</dbReference>
<evidence type="ECO:0000313" key="3">
    <source>
        <dbReference type="Proteomes" id="UP000671943"/>
    </source>
</evidence>
<reference evidence="2" key="1">
    <citation type="submission" date="2020-08" db="EMBL/GenBank/DDBJ databases">
        <authorList>
            <person name="Nguyen N.T.T."/>
            <person name="Holtappels D."/>
            <person name="Doan T.T.K."/>
            <person name="Pham H.K.N."/>
            <person name="Wagemans J."/>
        </authorList>
    </citation>
    <scope>NUCLEOTIDE SEQUENCE</scope>
</reference>
<evidence type="ECO:0000256" key="1">
    <source>
        <dbReference type="SAM" id="Coils"/>
    </source>
</evidence>
<accession>A0A868BZ06</accession>
<dbReference type="EMBL" id="MT951568">
    <property type="protein sequence ID" value="QOI69512.1"/>
    <property type="molecule type" value="Genomic_DNA"/>
</dbReference>
<organism evidence="2 3">
    <name type="scientific">Xanthomonas phage Xaa_vB_phi31</name>
    <dbReference type="NCBI Taxonomy" id="2776752"/>
    <lineage>
        <taxon>Viruses</taxon>
        <taxon>Duplodnaviria</taxon>
        <taxon>Heunggongvirae</taxon>
        <taxon>Uroviricota</taxon>
        <taxon>Caudoviricetes</taxon>
        <taxon>Autographivirales</taxon>
        <taxon>Autonotataviridae</taxon>
        <taxon>Gujervirinae</taxon>
        <taxon>Pazvirus</taxon>
        <taxon>Pazvirus 31</taxon>
    </lineage>
</organism>
<protein>
    <submittedName>
        <fullName evidence="2">Uncharacterized protein</fullName>
    </submittedName>
</protein>
<keyword evidence="3" id="KW-1185">Reference proteome</keyword>
<gene>
    <name evidence="2" type="ORF">XaavBphi31_15</name>
</gene>